<accession>A0A923SVD7</accession>
<evidence type="ECO:0000313" key="2">
    <source>
        <dbReference type="Proteomes" id="UP000602647"/>
    </source>
</evidence>
<dbReference type="EMBL" id="JACRYT010000003">
    <property type="protein sequence ID" value="MBC6679258.1"/>
    <property type="molecule type" value="Genomic_DNA"/>
</dbReference>
<dbReference type="RefSeq" id="WP_187302358.1">
    <property type="nucleotide sequence ID" value="NZ_JACRYT010000003.1"/>
</dbReference>
<dbReference type="AlphaFoldDB" id="A0A923SVD7"/>
<sequence>MRMARKQTVTKYYKKYNRKALKWQILNITGLGNSYKVKVKVTRPNLYKTSYKAFYQSLKYYWNHPDMSVDTVGEKDKSNLTYCSGKDTA</sequence>
<gene>
    <name evidence="1" type="ORF">H9L42_05380</name>
</gene>
<protein>
    <submittedName>
        <fullName evidence="1">Uncharacterized protein</fullName>
    </submittedName>
</protein>
<reference evidence="1" key="1">
    <citation type="submission" date="2020-08" db="EMBL/GenBank/DDBJ databases">
        <title>Genome public.</title>
        <authorList>
            <person name="Liu C."/>
            <person name="Sun Q."/>
        </authorList>
    </citation>
    <scope>NUCLEOTIDE SEQUENCE</scope>
    <source>
        <strain evidence="1">BX12</strain>
    </source>
</reference>
<comment type="caution">
    <text evidence="1">The sequence shown here is derived from an EMBL/GenBank/DDBJ whole genome shotgun (WGS) entry which is preliminary data.</text>
</comment>
<name>A0A923SVD7_9FIRM</name>
<keyword evidence="2" id="KW-1185">Reference proteome</keyword>
<organism evidence="1 2">
    <name type="scientific">Zhenpiania hominis</name>
    <dbReference type="NCBI Taxonomy" id="2763644"/>
    <lineage>
        <taxon>Bacteria</taxon>
        <taxon>Bacillati</taxon>
        <taxon>Bacillota</taxon>
        <taxon>Clostridia</taxon>
        <taxon>Peptostreptococcales</taxon>
        <taxon>Anaerovoracaceae</taxon>
        <taxon>Zhenpiania</taxon>
    </lineage>
</organism>
<proteinExistence type="predicted"/>
<evidence type="ECO:0000313" key="1">
    <source>
        <dbReference type="EMBL" id="MBC6679258.1"/>
    </source>
</evidence>
<dbReference type="Proteomes" id="UP000602647">
    <property type="component" value="Unassembled WGS sequence"/>
</dbReference>